<accession>A0A4Y7PN08</accession>
<protein>
    <submittedName>
        <fullName evidence="2">Uncharacterized protein</fullName>
    </submittedName>
</protein>
<dbReference type="VEuPathDB" id="FungiDB:BD410DRAFT_794934"/>
<feature type="transmembrane region" description="Helical" evidence="1">
    <location>
        <begin position="31"/>
        <end position="51"/>
    </location>
</feature>
<sequence length="65" mass="7131">MRAVIKLYEHPDLSAEDVSSYKAAVRTNSRVLALAVSSLVFGSTFGVWWLGPGYFHSKDNVLSSV</sequence>
<dbReference type="AlphaFoldDB" id="A0A4Y7PN08"/>
<name>A0A4Y7PN08_9AGAM</name>
<keyword evidence="3" id="KW-1185">Reference proteome</keyword>
<organism evidence="2 3">
    <name type="scientific">Rickenella mellea</name>
    <dbReference type="NCBI Taxonomy" id="50990"/>
    <lineage>
        <taxon>Eukaryota</taxon>
        <taxon>Fungi</taxon>
        <taxon>Dikarya</taxon>
        <taxon>Basidiomycota</taxon>
        <taxon>Agaricomycotina</taxon>
        <taxon>Agaricomycetes</taxon>
        <taxon>Hymenochaetales</taxon>
        <taxon>Rickenellaceae</taxon>
        <taxon>Rickenella</taxon>
    </lineage>
</organism>
<keyword evidence="1" id="KW-1133">Transmembrane helix</keyword>
<evidence type="ECO:0000313" key="3">
    <source>
        <dbReference type="Proteomes" id="UP000294933"/>
    </source>
</evidence>
<dbReference type="Proteomes" id="UP000294933">
    <property type="component" value="Unassembled WGS sequence"/>
</dbReference>
<keyword evidence="1" id="KW-0812">Transmembrane</keyword>
<gene>
    <name evidence="2" type="ORF">BD410DRAFT_794934</name>
</gene>
<evidence type="ECO:0000256" key="1">
    <source>
        <dbReference type="SAM" id="Phobius"/>
    </source>
</evidence>
<reference evidence="2 3" key="1">
    <citation type="submission" date="2018-06" db="EMBL/GenBank/DDBJ databases">
        <title>A transcriptomic atlas of mushroom development highlights an independent origin of complex multicellularity.</title>
        <authorList>
            <consortium name="DOE Joint Genome Institute"/>
            <person name="Krizsan K."/>
            <person name="Almasi E."/>
            <person name="Merenyi Z."/>
            <person name="Sahu N."/>
            <person name="Viragh M."/>
            <person name="Koszo T."/>
            <person name="Mondo S."/>
            <person name="Kiss B."/>
            <person name="Balint B."/>
            <person name="Kues U."/>
            <person name="Barry K."/>
            <person name="Hegedus J.C."/>
            <person name="Henrissat B."/>
            <person name="Johnson J."/>
            <person name="Lipzen A."/>
            <person name="Ohm R."/>
            <person name="Nagy I."/>
            <person name="Pangilinan J."/>
            <person name="Yan J."/>
            <person name="Xiong Y."/>
            <person name="Grigoriev I.V."/>
            <person name="Hibbett D.S."/>
            <person name="Nagy L.G."/>
        </authorList>
    </citation>
    <scope>NUCLEOTIDE SEQUENCE [LARGE SCALE GENOMIC DNA]</scope>
    <source>
        <strain evidence="2 3">SZMC22713</strain>
    </source>
</reference>
<evidence type="ECO:0000313" key="2">
    <source>
        <dbReference type="EMBL" id="TDL16833.1"/>
    </source>
</evidence>
<proteinExistence type="predicted"/>
<keyword evidence="1" id="KW-0472">Membrane</keyword>
<dbReference type="EMBL" id="ML170234">
    <property type="protein sequence ID" value="TDL16833.1"/>
    <property type="molecule type" value="Genomic_DNA"/>
</dbReference>